<keyword evidence="3" id="KW-1185">Reference proteome</keyword>
<accession>A0ABV2L9J0</accession>
<evidence type="ECO:0000313" key="2">
    <source>
        <dbReference type="EMBL" id="MET3694517.1"/>
    </source>
</evidence>
<keyword evidence="1" id="KW-0732">Signal</keyword>
<protein>
    <recommendedName>
        <fullName evidence="4">DUF3108 domain-containing protein</fullName>
    </recommendedName>
</protein>
<dbReference type="EMBL" id="JBEPMM010000015">
    <property type="protein sequence ID" value="MET3694517.1"/>
    <property type="molecule type" value="Genomic_DNA"/>
</dbReference>
<dbReference type="Pfam" id="PF11306">
    <property type="entry name" value="DUF3108"/>
    <property type="match status" value="1"/>
</dbReference>
<dbReference type="Proteomes" id="UP001549145">
    <property type="component" value="Unassembled WGS sequence"/>
</dbReference>
<evidence type="ECO:0008006" key="4">
    <source>
        <dbReference type="Google" id="ProtNLM"/>
    </source>
</evidence>
<sequence>MPRIPAVALLALVSGASAANAVGEIPAARFSIAYSLSFLNLRVGEATLALERADARYALEVEAGLRGLAGFFLDGTGKAVVAGTLARNGAATATFRLDSRYAGKPISVVLDLAGGRVRSATVEPPPAPRPDRVPVAPEDRVGVVDPLTMLMIPTGPSALEPGLCDRRIAVFDGATRADLVLSRGSVLTVTEGAYRGPALDCRVRWVPISGHRAQGANVRRMAESDDLHVRFAPVADGTLLLPLSIAVATGWGTVRIDATRWGDAAPVSPAAADRANVKVRLPNAR</sequence>
<comment type="caution">
    <text evidence="2">The sequence shown here is derived from an EMBL/GenBank/DDBJ whole genome shotgun (WGS) entry which is preliminary data.</text>
</comment>
<evidence type="ECO:0000313" key="3">
    <source>
        <dbReference type="Proteomes" id="UP001549145"/>
    </source>
</evidence>
<feature type="chain" id="PRO_5046318217" description="DUF3108 domain-containing protein" evidence="1">
    <location>
        <begin position="22"/>
        <end position="285"/>
    </location>
</feature>
<dbReference type="InterPro" id="IPR021457">
    <property type="entry name" value="DUF3108"/>
</dbReference>
<proteinExistence type="predicted"/>
<organism evidence="2 3">
    <name type="scientific">Methylobacterium goesingense</name>
    <dbReference type="NCBI Taxonomy" id="243690"/>
    <lineage>
        <taxon>Bacteria</taxon>
        <taxon>Pseudomonadati</taxon>
        <taxon>Pseudomonadota</taxon>
        <taxon>Alphaproteobacteria</taxon>
        <taxon>Hyphomicrobiales</taxon>
        <taxon>Methylobacteriaceae</taxon>
        <taxon>Methylobacterium</taxon>
    </lineage>
</organism>
<reference evidence="2 3" key="1">
    <citation type="submission" date="2024-06" db="EMBL/GenBank/DDBJ databases">
        <title>Genomic Encyclopedia of Type Strains, Phase IV (KMG-IV): sequencing the most valuable type-strain genomes for metagenomic binning, comparative biology and taxonomic classification.</title>
        <authorList>
            <person name="Goeker M."/>
        </authorList>
    </citation>
    <scope>NUCLEOTIDE SEQUENCE [LARGE SCALE GENOMIC DNA]</scope>
    <source>
        <strain evidence="2 3">DSM 21331</strain>
    </source>
</reference>
<name>A0ABV2L9J0_9HYPH</name>
<gene>
    <name evidence="2" type="ORF">ABID43_004079</name>
</gene>
<feature type="signal peptide" evidence="1">
    <location>
        <begin position="1"/>
        <end position="21"/>
    </location>
</feature>
<dbReference type="RefSeq" id="WP_238281076.1">
    <property type="nucleotide sequence ID" value="NZ_BPQL01000116.1"/>
</dbReference>
<evidence type="ECO:0000256" key="1">
    <source>
        <dbReference type="SAM" id="SignalP"/>
    </source>
</evidence>